<dbReference type="InterPro" id="IPR027417">
    <property type="entry name" value="P-loop_NTPase"/>
</dbReference>
<dbReference type="Gene3D" id="3.40.50.300">
    <property type="entry name" value="P-loop containing nucleotide triphosphate hydrolases"/>
    <property type="match status" value="1"/>
</dbReference>
<keyword evidence="3" id="KW-1185">Reference proteome</keyword>
<evidence type="ECO:0000256" key="1">
    <source>
        <dbReference type="SAM" id="MobiDB-lite"/>
    </source>
</evidence>
<dbReference type="RefSeq" id="WP_193671050.1">
    <property type="nucleotide sequence ID" value="NZ_JACDTV010000023.1"/>
</dbReference>
<feature type="compositionally biased region" description="Basic and acidic residues" evidence="1">
    <location>
        <begin position="83"/>
        <end position="92"/>
    </location>
</feature>
<evidence type="ECO:0000313" key="3">
    <source>
        <dbReference type="Proteomes" id="UP000732378"/>
    </source>
</evidence>
<sequence>MVDSAPTETKWAYADMLAGWDLIRYLIDEHYESKRDKGLRDLVRKVAAAQWGEDERVKFSQVDIDREPVAELYVDVTSDRLRGPRGAAERIPRGGRPGRPAPRHALAPPPDVPGQARLGGTAAYLLKEGLPFTLVRGAPGQGKSTLSQFVCQAHRAAFTSRATKPPGLLTTDKPRFPVRFDLSDYAMWIRGIDVFDPASERHKKPRGKTRPAAQSTIECFLAELMSHASGRGNVTAAEVQALFDRVPSLVVMDGLDEVGSAKDRERVVKAIDTFCGRGKSYAVPPRVVVTTRPSAGELPEPSAELFEVLVLNQLDRDQRREYLRKWCAIRDIRGRDGRLLRSTFDEKTREPYIGELAGNPMQLTILIELLHKRGLATPTQRTQLYDGYLELLLDRESNKHPESVRKYRSELMEIIPFLGWYLQSRSEQHSLNGRMQAAELDAAMRQFQRTYRRPESVVDELFEAATDRLWAITSKEQGVYGFEVVSLREYFAARFLYDFAGEGDRNFDRTTVFRELLQRPYWLNTARFYAGNAPPSGVFELSCRCRVNPDPLVPIES</sequence>
<comment type="caution">
    <text evidence="2">The sequence shown here is derived from an EMBL/GenBank/DDBJ whole genome shotgun (WGS) entry which is preliminary data.</text>
</comment>
<reference evidence="2 3" key="1">
    <citation type="submission" date="2021-01" db="EMBL/GenBank/DDBJ databases">
        <title>Sequencing the genomes of 1000 actinobacteria strains.</title>
        <authorList>
            <person name="Klenk H.-P."/>
        </authorList>
    </citation>
    <scope>NUCLEOTIDE SEQUENCE [LARGE SCALE GENOMIC DNA]</scope>
    <source>
        <strain evidence="2 3">DSM 18239</strain>
    </source>
</reference>
<protein>
    <recommendedName>
        <fullName evidence="4">NACHT domain-containing protein</fullName>
    </recommendedName>
</protein>
<organism evidence="2 3">
    <name type="scientific">Nocardioides salarius</name>
    <dbReference type="NCBI Taxonomy" id="374513"/>
    <lineage>
        <taxon>Bacteria</taxon>
        <taxon>Bacillati</taxon>
        <taxon>Actinomycetota</taxon>
        <taxon>Actinomycetes</taxon>
        <taxon>Propionibacteriales</taxon>
        <taxon>Nocardioidaceae</taxon>
        <taxon>Nocardioides</taxon>
    </lineage>
</organism>
<dbReference type="Proteomes" id="UP000732378">
    <property type="component" value="Unassembled WGS sequence"/>
</dbReference>
<gene>
    <name evidence="2" type="ORF">JOE61_004094</name>
</gene>
<evidence type="ECO:0008006" key="4">
    <source>
        <dbReference type="Google" id="ProtNLM"/>
    </source>
</evidence>
<proteinExistence type="predicted"/>
<name>A0ABS2MGG5_9ACTN</name>
<accession>A0ABS2MGG5</accession>
<dbReference type="EMBL" id="JAFBBZ010000001">
    <property type="protein sequence ID" value="MBM7510280.1"/>
    <property type="molecule type" value="Genomic_DNA"/>
</dbReference>
<evidence type="ECO:0000313" key="2">
    <source>
        <dbReference type="EMBL" id="MBM7510280.1"/>
    </source>
</evidence>
<feature type="region of interest" description="Disordered" evidence="1">
    <location>
        <begin position="83"/>
        <end position="114"/>
    </location>
</feature>
<dbReference type="SUPFAM" id="SSF52540">
    <property type="entry name" value="P-loop containing nucleoside triphosphate hydrolases"/>
    <property type="match status" value="1"/>
</dbReference>